<comment type="caution">
    <text evidence="1">The sequence shown here is derived from an EMBL/GenBank/DDBJ whole genome shotgun (WGS) entry which is preliminary data.</text>
</comment>
<protein>
    <submittedName>
        <fullName evidence="1">Uncharacterized protein</fullName>
    </submittedName>
</protein>
<keyword evidence="2" id="KW-1185">Reference proteome</keyword>
<evidence type="ECO:0000313" key="2">
    <source>
        <dbReference type="Proteomes" id="UP001148629"/>
    </source>
</evidence>
<accession>A0ACC1RMK6</accession>
<sequence length="214" mass="21408">MHCSSVAVLAVLAAGASAATHKVEIGEGGLTFKPDSLKAAKGDTVEFHFDSLHSVVAGDFKKPCEPAANGGFYSGDLPDGKKTTFTITINNTDPIFYYCGVEGHCQGGMVGVINQADDTIADYKSAAEKTDKTTNPKSVFGGSVGDGSSSSSTTTKGSSSATTTEASAASDTESSTNTASAAATSSTGNVAGHLTGPVAGVSFLALVFGGLLAY</sequence>
<evidence type="ECO:0000313" key="1">
    <source>
        <dbReference type="EMBL" id="KAJ3522790.1"/>
    </source>
</evidence>
<name>A0ACC1RMK6_9HYPO</name>
<proteinExistence type="predicted"/>
<dbReference type="Proteomes" id="UP001148629">
    <property type="component" value="Unassembled WGS sequence"/>
</dbReference>
<gene>
    <name evidence="1" type="ORF">NM208_g12709</name>
</gene>
<reference evidence="1" key="1">
    <citation type="submission" date="2022-08" db="EMBL/GenBank/DDBJ databases">
        <title>Genome Sequence of Fusarium decemcellulare.</title>
        <authorList>
            <person name="Buettner E."/>
        </authorList>
    </citation>
    <scope>NUCLEOTIDE SEQUENCE</scope>
    <source>
        <strain evidence="1">Babe19</strain>
    </source>
</reference>
<organism evidence="1 2">
    <name type="scientific">Fusarium decemcellulare</name>
    <dbReference type="NCBI Taxonomy" id="57161"/>
    <lineage>
        <taxon>Eukaryota</taxon>
        <taxon>Fungi</taxon>
        <taxon>Dikarya</taxon>
        <taxon>Ascomycota</taxon>
        <taxon>Pezizomycotina</taxon>
        <taxon>Sordariomycetes</taxon>
        <taxon>Hypocreomycetidae</taxon>
        <taxon>Hypocreales</taxon>
        <taxon>Nectriaceae</taxon>
        <taxon>Fusarium</taxon>
        <taxon>Fusarium decemcellulare species complex</taxon>
    </lineage>
</organism>
<dbReference type="EMBL" id="JANRMS010002377">
    <property type="protein sequence ID" value="KAJ3522790.1"/>
    <property type="molecule type" value="Genomic_DNA"/>
</dbReference>